<evidence type="ECO:0000313" key="3">
    <source>
        <dbReference type="Proteomes" id="UP000283530"/>
    </source>
</evidence>
<comment type="caution">
    <text evidence="2">The sequence shown here is derived from an EMBL/GenBank/DDBJ whole genome shotgun (WGS) entry which is preliminary data.</text>
</comment>
<dbReference type="Proteomes" id="UP000283530">
    <property type="component" value="Unassembled WGS sequence"/>
</dbReference>
<dbReference type="InterPro" id="IPR008978">
    <property type="entry name" value="HSP20-like_chaperone"/>
</dbReference>
<reference evidence="2 3" key="1">
    <citation type="journal article" date="2019" name="Nat. Plants">
        <title>Stout camphor tree genome fills gaps in understanding of flowering plant genome evolution.</title>
        <authorList>
            <person name="Chaw S.M."/>
            <person name="Liu Y.C."/>
            <person name="Wu Y.W."/>
            <person name="Wang H.Y."/>
            <person name="Lin C.I."/>
            <person name="Wu C.S."/>
            <person name="Ke H.M."/>
            <person name="Chang L.Y."/>
            <person name="Hsu C.Y."/>
            <person name="Yang H.T."/>
            <person name="Sudianto E."/>
            <person name="Hsu M.H."/>
            <person name="Wu K.P."/>
            <person name="Wang L.N."/>
            <person name="Leebens-Mack J.H."/>
            <person name="Tsai I.J."/>
        </authorList>
    </citation>
    <scope>NUCLEOTIDE SEQUENCE [LARGE SCALE GENOMIC DNA]</scope>
    <source>
        <strain evidence="3">cv. Chaw 1501</strain>
        <tissue evidence="2">Young leaves</tissue>
    </source>
</reference>
<name>A0A443Q5F3_9MAGN</name>
<dbReference type="EMBL" id="QPKB01000986">
    <property type="protein sequence ID" value="RWR98243.1"/>
    <property type="molecule type" value="Genomic_DNA"/>
</dbReference>
<keyword evidence="2" id="KW-0346">Stress response</keyword>
<dbReference type="AlphaFoldDB" id="A0A443Q5F3"/>
<feature type="compositionally biased region" description="Basic and acidic residues" evidence="1">
    <location>
        <begin position="81"/>
        <end position="98"/>
    </location>
</feature>
<gene>
    <name evidence="2" type="ORF">CKAN_02776000</name>
</gene>
<protein>
    <submittedName>
        <fullName evidence="2">Heat shock protein 17.4-like protein</fullName>
    </submittedName>
</protein>
<organism evidence="2 3">
    <name type="scientific">Cinnamomum micranthum f. kanehirae</name>
    <dbReference type="NCBI Taxonomy" id="337451"/>
    <lineage>
        <taxon>Eukaryota</taxon>
        <taxon>Viridiplantae</taxon>
        <taxon>Streptophyta</taxon>
        <taxon>Embryophyta</taxon>
        <taxon>Tracheophyta</taxon>
        <taxon>Spermatophyta</taxon>
        <taxon>Magnoliopsida</taxon>
        <taxon>Magnoliidae</taxon>
        <taxon>Laurales</taxon>
        <taxon>Lauraceae</taxon>
        <taxon>Cinnamomum</taxon>
    </lineage>
</organism>
<accession>A0A443Q5F3</accession>
<dbReference type="SUPFAM" id="SSF49764">
    <property type="entry name" value="HSP20-like chaperones"/>
    <property type="match status" value="1"/>
</dbReference>
<keyword evidence="3" id="KW-1185">Reference proteome</keyword>
<feature type="region of interest" description="Disordered" evidence="1">
    <location>
        <begin position="81"/>
        <end position="114"/>
    </location>
</feature>
<proteinExistence type="predicted"/>
<sequence>MSLIPSLFGRRSNVSRSSHLNFGTRSRLPKWTFTSSNLRSRHRMGNATERTPDHVFQADLPGLKRERVKWSLEEGRVLADAERAEREQERRTTVDRVRGQRINSLGDPVARERQ</sequence>
<dbReference type="STRING" id="337451.A0A443Q5F3"/>
<evidence type="ECO:0000256" key="1">
    <source>
        <dbReference type="SAM" id="MobiDB-lite"/>
    </source>
</evidence>
<evidence type="ECO:0000313" key="2">
    <source>
        <dbReference type="EMBL" id="RWR98243.1"/>
    </source>
</evidence>